<dbReference type="SUPFAM" id="SSF54001">
    <property type="entry name" value="Cysteine proteinases"/>
    <property type="match status" value="1"/>
</dbReference>
<organism evidence="6">
    <name type="scientific">bioreactor metagenome</name>
    <dbReference type="NCBI Taxonomy" id="1076179"/>
    <lineage>
        <taxon>unclassified sequences</taxon>
        <taxon>metagenomes</taxon>
        <taxon>ecological metagenomes</taxon>
    </lineage>
</organism>
<dbReference type="PROSITE" id="PS51935">
    <property type="entry name" value="NLPC_P60"/>
    <property type="match status" value="1"/>
</dbReference>
<dbReference type="GO" id="GO:0006508">
    <property type="term" value="P:proteolysis"/>
    <property type="evidence" value="ECO:0007669"/>
    <property type="project" value="UniProtKB-KW"/>
</dbReference>
<evidence type="ECO:0000256" key="4">
    <source>
        <dbReference type="ARBA" id="ARBA00022807"/>
    </source>
</evidence>
<dbReference type="InterPro" id="IPR039439">
    <property type="entry name" value="SH3b1_dom"/>
</dbReference>
<dbReference type="Gene3D" id="3.90.1720.10">
    <property type="entry name" value="endopeptidase domain like (from Nostoc punctiforme)"/>
    <property type="match status" value="1"/>
</dbReference>
<name>A0A644UCV3_9ZZZZ</name>
<reference evidence="6" key="1">
    <citation type="submission" date="2019-08" db="EMBL/GenBank/DDBJ databases">
        <authorList>
            <person name="Kucharzyk K."/>
            <person name="Murdoch R.W."/>
            <person name="Higgins S."/>
            <person name="Loffler F."/>
        </authorList>
    </citation>
    <scope>NUCLEOTIDE SEQUENCE</scope>
</reference>
<proteinExistence type="inferred from homology"/>
<feature type="domain" description="NlpC/P60" evidence="5">
    <location>
        <begin position="268"/>
        <end position="399"/>
    </location>
</feature>
<dbReference type="AlphaFoldDB" id="A0A644UCV3"/>
<comment type="caution">
    <text evidence="6">The sequence shown here is derived from an EMBL/GenBank/DDBJ whole genome shotgun (WGS) entry which is preliminary data.</text>
</comment>
<dbReference type="EMBL" id="VSSQ01000099">
    <property type="protein sequence ID" value="MPL76714.1"/>
    <property type="molecule type" value="Genomic_DNA"/>
</dbReference>
<dbReference type="PANTHER" id="PTHR47053">
    <property type="entry name" value="MUREIN DD-ENDOPEPTIDASE MEPH-RELATED"/>
    <property type="match status" value="1"/>
</dbReference>
<evidence type="ECO:0000256" key="1">
    <source>
        <dbReference type="ARBA" id="ARBA00007074"/>
    </source>
</evidence>
<evidence type="ECO:0000256" key="2">
    <source>
        <dbReference type="ARBA" id="ARBA00022670"/>
    </source>
</evidence>
<evidence type="ECO:0000313" key="6">
    <source>
        <dbReference type="EMBL" id="MPL76714.1"/>
    </source>
</evidence>
<keyword evidence="4" id="KW-0788">Thiol protease</keyword>
<dbReference type="InterPro" id="IPR051202">
    <property type="entry name" value="Peptidase_C40"/>
</dbReference>
<evidence type="ECO:0000256" key="3">
    <source>
        <dbReference type="ARBA" id="ARBA00022801"/>
    </source>
</evidence>
<protein>
    <recommendedName>
        <fullName evidence="5">NlpC/P60 domain-containing protein</fullName>
    </recommendedName>
</protein>
<dbReference type="InterPro" id="IPR000064">
    <property type="entry name" value="NLP_P60_dom"/>
</dbReference>
<gene>
    <name evidence="6" type="ORF">SDC9_22560</name>
</gene>
<dbReference type="Pfam" id="PF00877">
    <property type="entry name" value="NLPC_P60"/>
    <property type="match status" value="1"/>
</dbReference>
<accession>A0A644UCV3</accession>
<keyword evidence="3" id="KW-0378">Hydrolase</keyword>
<dbReference type="PANTHER" id="PTHR47053:SF1">
    <property type="entry name" value="MUREIN DD-ENDOPEPTIDASE MEPH-RELATED"/>
    <property type="match status" value="1"/>
</dbReference>
<sequence length="418" mass="46490">MYRIFLLVCLMLFSANLALASSTLMPNTTLAMQNVQFWLTPEGEKIVAPQERISTMNKAMLSDTMCDLAGFSATVSGLKLKEYLAHYTINDALYVNGLPLSETSALELENDAVGNINSNNPVKYGVVTIRSNLRSFPTLAGAFEIPEDTHFDMWQETAVDPGEPALILHNNAKGNFVFVQLKSYRGWLPRNQVAVTDRTTWLKYVEPREFAVVTDRLVNIKGLIYQMGAKLPLSSGKFLVPRRSSQGYLVSVEVPAYFSDALHKGYLTFTRNNLLRMAFKHLGAVYGWGGRENSVDCSAFVQDVYKTVGVQLPRNGDEQAVGFPGMNMTNMNLEERIRTIKALEPGSIMFTPSHVMLYLGEKNARPYMIHAAGSYGEKDAEGNITKKRIMQTIVSDVYLLGGSGTSLLLQMTKANNYK</sequence>
<comment type="similarity">
    <text evidence="1">Belongs to the peptidase C40 family.</text>
</comment>
<dbReference type="GO" id="GO:0008234">
    <property type="term" value="F:cysteine-type peptidase activity"/>
    <property type="evidence" value="ECO:0007669"/>
    <property type="project" value="UniProtKB-KW"/>
</dbReference>
<evidence type="ECO:0000259" key="5">
    <source>
        <dbReference type="PROSITE" id="PS51935"/>
    </source>
</evidence>
<dbReference type="InterPro" id="IPR038765">
    <property type="entry name" value="Papain-like_cys_pep_sf"/>
</dbReference>
<keyword evidence="2" id="KW-0645">Protease</keyword>
<dbReference type="Pfam" id="PF12913">
    <property type="entry name" value="SH3_6"/>
    <property type="match status" value="1"/>
</dbReference>